<dbReference type="AlphaFoldDB" id="A0A2P5VTL0"/>
<feature type="region of interest" description="Disordered" evidence="2">
    <location>
        <begin position="41"/>
        <end position="136"/>
    </location>
</feature>
<evidence type="ECO:0000256" key="1">
    <source>
        <dbReference type="SAM" id="Coils"/>
    </source>
</evidence>
<organism evidence="3 4">
    <name type="scientific">Gossypium barbadense</name>
    <name type="common">Sea Island cotton</name>
    <name type="synonym">Hibiscus barbadensis</name>
    <dbReference type="NCBI Taxonomy" id="3634"/>
    <lineage>
        <taxon>Eukaryota</taxon>
        <taxon>Viridiplantae</taxon>
        <taxon>Streptophyta</taxon>
        <taxon>Embryophyta</taxon>
        <taxon>Tracheophyta</taxon>
        <taxon>Spermatophyta</taxon>
        <taxon>Magnoliopsida</taxon>
        <taxon>eudicotyledons</taxon>
        <taxon>Gunneridae</taxon>
        <taxon>Pentapetalae</taxon>
        <taxon>rosids</taxon>
        <taxon>malvids</taxon>
        <taxon>Malvales</taxon>
        <taxon>Malvaceae</taxon>
        <taxon>Malvoideae</taxon>
        <taxon>Gossypium</taxon>
    </lineage>
</organism>
<protein>
    <submittedName>
        <fullName evidence="3">Uncharacterized protein</fullName>
    </submittedName>
</protein>
<proteinExistence type="predicted"/>
<name>A0A2P5VTL0_GOSBA</name>
<evidence type="ECO:0000256" key="2">
    <source>
        <dbReference type="SAM" id="MobiDB-lite"/>
    </source>
</evidence>
<dbReference type="Proteomes" id="UP000239757">
    <property type="component" value="Unassembled WGS sequence"/>
</dbReference>
<gene>
    <name evidence="3" type="ORF">GOBAR_AA38546</name>
</gene>
<evidence type="ECO:0000313" key="3">
    <source>
        <dbReference type="EMBL" id="PPR82169.1"/>
    </source>
</evidence>
<reference evidence="3 4" key="1">
    <citation type="submission" date="2015-01" db="EMBL/GenBank/DDBJ databases">
        <title>Genome of allotetraploid Gossypium barbadense reveals genomic plasticity and fiber elongation in cotton evolution.</title>
        <authorList>
            <person name="Chen X."/>
            <person name="Liu X."/>
            <person name="Zhao B."/>
            <person name="Zheng H."/>
            <person name="Hu Y."/>
            <person name="Lu G."/>
            <person name="Yang C."/>
            <person name="Chen J."/>
            <person name="Shan C."/>
            <person name="Zhang L."/>
            <person name="Zhou Y."/>
            <person name="Wang L."/>
            <person name="Guo W."/>
            <person name="Bai Y."/>
            <person name="Ruan J."/>
            <person name="Shangguan X."/>
            <person name="Mao Y."/>
            <person name="Jiang J."/>
            <person name="Zhu Y."/>
            <person name="Lei J."/>
            <person name="Kang H."/>
            <person name="Chen S."/>
            <person name="He X."/>
            <person name="Wang R."/>
            <person name="Wang Y."/>
            <person name="Chen J."/>
            <person name="Wang L."/>
            <person name="Yu S."/>
            <person name="Wang B."/>
            <person name="Wei J."/>
            <person name="Song S."/>
            <person name="Lu X."/>
            <person name="Gao Z."/>
            <person name="Gu W."/>
            <person name="Deng X."/>
            <person name="Ma D."/>
            <person name="Wang S."/>
            <person name="Liang W."/>
            <person name="Fang L."/>
            <person name="Cai C."/>
            <person name="Zhu X."/>
            <person name="Zhou B."/>
            <person name="Zhang Y."/>
            <person name="Chen Z."/>
            <person name="Xu S."/>
            <person name="Zhu R."/>
            <person name="Wang S."/>
            <person name="Zhang T."/>
            <person name="Zhao G."/>
        </authorList>
    </citation>
    <scope>NUCLEOTIDE SEQUENCE [LARGE SCALE GENOMIC DNA]</scope>
    <source>
        <strain evidence="4">cv. Xinhai21</strain>
        <tissue evidence="3">Leaf</tissue>
    </source>
</reference>
<dbReference type="EMBL" id="KZ670970">
    <property type="protein sequence ID" value="PPR82169.1"/>
    <property type="molecule type" value="Genomic_DNA"/>
</dbReference>
<sequence length="258" mass="28909">MMSKFISVVETHFQNTKTALKNQQASIQGLENQIGQLTKMISERPPGSLPSNTKPNPKEHVKVGTLRSGKVLVEFEKKPPQEAERDKEEEEKPKNNDNPMPKEYEPPTPYPANQAHGRALGRAQTTGGNTAKRYDHVKTEQKHFPNTRFDKLPRPCNMAAGNPAKLTRACDMSVPTDCARACQNNTGVLLHTWAWEKRTKNDMAVQHGRELATLLEKVLHDYHVLPDRHDNLFTGHCGCGTQPLPPPEITDDALRLAD</sequence>
<feature type="coiled-coil region" evidence="1">
    <location>
        <begin position="13"/>
        <end position="40"/>
    </location>
</feature>
<evidence type="ECO:0000313" key="4">
    <source>
        <dbReference type="Proteomes" id="UP000239757"/>
    </source>
</evidence>
<dbReference type="OrthoDB" id="1838723at2759"/>
<keyword evidence="1" id="KW-0175">Coiled coil</keyword>
<feature type="compositionally biased region" description="Basic and acidic residues" evidence="2">
    <location>
        <begin position="73"/>
        <end position="105"/>
    </location>
</feature>
<accession>A0A2P5VTL0</accession>